<accession>A0A5J4IXY1</accession>
<reference evidence="1 2" key="1">
    <citation type="submission" date="2019-08" db="EMBL/GenBank/DDBJ databases">
        <title>Draft genome sequence of Ulvibacter marinus type strain NBRC 109484.</title>
        <authorList>
            <person name="Kawano K."/>
            <person name="Ushijima N."/>
            <person name="Kihara M."/>
            <person name="Itoh H."/>
        </authorList>
    </citation>
    <scope>NUCLEOTIDE SEQUENCE [LARGE SCALE GENOMIC DNA]</scope>
    <source>
        <strain evidence="1 2">NBRC 109484</strain>
    </source>
</reference>
<dbReference type="EMBL" id="BKCG01000001">
    <property type="protein sequence ID" value="GER58680.1"/>
    <property type="molecule type" value="Genomic_DNA"/>
</dbReference>
<dbReference type="Proteomes" id="UP000326509">
    <property type="component" value="Unassembled WGS sequence"/>
</dbReference>
<comment type="caution">
    <text evidence="1">The sequence shown here is derived from an EMBL/GenBank/DDBJ whole genome shotgun (WGS) entry which is preliminary data.</text>
</comment>
<dbReference type="AlphaFoldDB" id="A0A5J4IXY1"/>
<evidence type="ECO:0000313" key="1">
    <source>
        <dbReference type="EMBL" id="GER58680.1"/>
    </source>
</evidence>
<keyword evidence="2" id="KW-1185">Reference proteome</keyword>
<evidence type="ECO:0000313" key="2">
    <source>
        <dbReference type="Proteomes" id="UP000326509"/>
    </source>
</evidence>
<organism evidence="1 2">
    <name type="scientific">Patiriisocius marinus</name>
    <dbReference type="NCBI Taxonomy" id="1397112"/>
    <lineage>
        <taxon>Bacteria</taxon>
        <taxon>Pseudomonadati</taxon>
        <taxon>Bacteroidota</taxon>
        <taxon>Flavobacteriia</taxon>
        <taxon>Flavobacteriales</taxon>
        <taxon>Flavobacteriaceae</taxon>
        <taxon>Patiriisocius</taxon>
    </lineage>
</organism>
<proteinExistence type="predicted"/>
<protein>
    <submittedName>
        <fullName evidence="1">Uncharacterized protein</fullName>
    </submittedName>
</protein>
<name>A0A5J4IXY1_9FLAO</name>
<sequence>MELIIDNTNNNEAVLLNFIQDLITAGNQSGTIVFNESVVISSNTDDFLFPSFVTLRFINGNKLLIGNRVIRIFGQIERK</sequence>
<gene>
    <name evidence="1" type="ORF">ULMA_07880</name>
</gene>